<accession>A0A1D6H2Y9</accession>
<proteinExistence type="predicted"/>
<evidence type="ECO:0000313" key="3">
    <source>
        <dbReference type="EMBL" id="AQK69202.1"/>
    </source>
</evidence>
<dbReference type="OMA" id="VWREAYA"/>
<dbReference type="InParanoid" id="A0A1D6H2Y9"/>
<organism evidence="3">
    <name type="scientific">Zea mays</name>
    <name type="common">Maize</name>
    <dbReference type="NCBI Taxonomy" id="4577"/>
    <lineage>
        <taxon>Eukaryota</taxon>
        <taxon>Viridiplantae</taxon>
        <taxon>Streptophyta</taxon>
        <taxon>Embryophyta</taxon>
        <taxon>Tracheophyta</taxon>
        <taxon>Spermatophyta</taxon>
        <taxon>Magnoliopsida</taxon>
        <taxon>Liliopsida</taxon>
        <taxon>Poales</taxon>
        <taxon>Poaceae</taxon>
        <taxon>PACMAD clade</taxon>
        <taxon>Panicoideae</taxon>
        <taxon>Andropogonodae</taxon>
        <taxon>Andropogoneae</taxon>
        <taxon>Tripsacinae</taxon>
        <taxon>Zea</taxon>
    </lineage>
</organism>
<dbReference type="AlphaFoldDB" id="A0A1D6H2Y9"/>
<dbReference type="ExpressionAtlas" id="A0A1D6H2Y9">
    <property type="expression patterns" value="baseline and differential"/>
</dbReference>
<dbReference type="GO" id="GO:0004722">
    <property type="term" value="F:protein serine/threonine phosphatase activity"/>
    <property type="evidence" value="ECO:0007669"/>
    <property type="project" value="UniProtKB-EC"/>
</dbReference>
<dbReference type="EMBL" id="CM000781">
    <property type="protein sequence ID" value="AQK69202.1"/>
    <property type="molecule type" value="Genomic_DNA"/>
</dbReference>
<evidence type="ECO:0000256" key="2">
    <source>
        <dbReference type="SAM" id="MobiDB-lite"/>
    </source>
</evidence>
<feature type="compositionally biased region" description="Acidic residues" evidence="2">
    <location>
        <begin position="43"/>
        <end position="55"/>
    </location>
</feature>
<dbReference type="Gene3D" id="3.60.40.10">
    <property type="entry name" value="PPM-type phosphatase domain"/>
    <property type="match status" value="1"/>
</dbReference>
<dbReference type="InterPro" id="IPR036457">
    <property type="entry name" value="PPM-type-like_dom_sf"/>
</dbReference>
<gene>
    <name evidence="3" type="ORF">ZEAMMB73_Zm00001d015610</name>
</gene>
<feature type="compositionally biased region" description="Low complexity" evidence="2">
    <location>
        <begin position="56"/>
        <end position="83"/>
    </location>
</feature>
<name>A0A1D6H2Y9_MAIZE</name>
<evidence type="ECO:0000256" key="1">
    <source>
        <dbReference type="ARBA" id="ARBA00013081"/>
    </source>
</evidence>
<reference evidence="3" key="1">
    <citation type="submission" date="2015-12" db="EMBL/GenBank/DDBJ databases">
        <title>Update maize B73 reference genome by single molecule sequencing technologies.</title>
        <authorList>
            <consortium name="Maize Genome Sequencing Project"/>
            <person name="Ware D."/>
        </authorList>
    </citation>
    <scope>NUCLEOTIDE SEQUENCE</scope>
    <source>
        <tissue evidence="3">Seedling</tissue>
    </source>
</reference>
<dbReference type="SUPFAM" id="SSF81606">
    <property type="entry name" value="PP2C-like"/>
    <property type="match status" value="1"/>
</dbReference>
<sequence>MEDDVFCGVFDGHDRCGQLVSKLARDHLPFMILSQRNVLLLGSDDDDDGDGDDTAFSDASPAASSSTDGSRSGRPSPSLAPAPAQMLEVWREAYANAFETTDRELGVQSRVDWDFSGTMVVCAIKQGRTSSSPSSVTPGPCWRPCRRWAT</sequence>
<protein>
    <recommendedName>
        <fullName evidence="1">protein-serine/threonine phosphatase</fullName>
        <ecNumber evidence="1">3.1.3.16</ecNumber>
    </recommendedName>
</protein>
<feature type="region of interest" description="Disordered" evidence="2">
    <location>
        <begin position="43"/>
        <end position="83"/>
    </location>
</feature>
<dbReference type="EC" id="3.1.3.16" evidence="1"/>